<gene>
    <name evidence="3" type="ORF">EKM59_03650</name>
</gene>
<keyword evidence="1" id="KW-1133">Transmembrane helix</keyword>
<dbReference type="GO" id="GO:0071111">
    <property type="term" value="F:cyclic-guanylate-specific phosphodiesterase activity"/>
    <property type="evidence" value="ECO:0007669"/>
    <property type="project" value="InterPro"/>
</dbReference>
<feature type="transmembrane region" description="Helical" evidence="1">
    <location>
        <begin position="251"/>
        <end position="271"/>
    </location>
</feature>
<organism evidence="3 4">
    <name type="scientific">Legionella septentrionalis</name>
    <dbReference type="NCBI Taxonomy" id="2498109"/>
    <lineage>
        <taxon>Bacteria</taxon>
        <taxon>Pseudomonadati</taxon>
        <taxon>Pseudomonadota</taxon>
        <taxon>Gammaproteobacteria</taxon>
        <taxon>Legionellales</taxon>
        <taxon>Legionellaceae</taxon>
        <taxon>Legionella</taxon>
    </lineage>
</organism>
<dbReference type="OrthoDB" id="675397at2"/>
<keyword evidence="4" id="KW-1185">Reference proteome</keyword>
<dbReference type="InterPro" id="IPR001633">
    <property type="entry name" value="EAL_dom"/>
</dbReference>
<accession>A0A433JKR9</accession>
<evidence type="ECO:0000259" key="2">
    <source>
        <dbReference type="PROSITE" id="PS50883"/>
    </source>
</evidence>
<dbReference type="Gene3D" id="3.20.20.450">
    <property type="entry name" value="EAL domain"/>
    <property type="match status" value="1"/>
</dbReference>
<dbReference type="SUPFAM" id="SSF141868">
    <property type="entry name" value="EAL domain-like"/>
    <property type="match status" value="1"/>
</dbReference>
<dbReference type="PANTHER" id="PTHR33121">
    <property type="entry name" value="CYCLIC DI-GMP PHOSPHODIESTERASE PDEF"/>
    <property type="match status" value="1"/>
</dbReference>
<reference evidence="3 4" key="1">
    <citation type="submission" date="2018-12" db="EMBL/GenBank/DDBJ databases">
        <title>Legionella sp,whole genome shotgun sequence.</title>
        <authorList>
            <person name="Wu H."/>
        </authorList>
    </citation>
    <scope>NUCLEOTIDE SEQUENCE [LARGE SCALE GENOMIC DNA]</scope>
    <source>
        <strain evidence="4">km714</strain>
    </source>
</reference>
<evidence type="ECO:0000313" key="3">
    <source>
        <dbReference type="EMBL" id="RUQ89504.1"/>
    </source>
</evidence>
<dbReference type="SMART" id="SM00052">
    <property type="entry name" value="EAL"/>
    <property type="match status" value="1"/>
</dbReference>
<dbReference type="CDD" id="cd01948">
    <property type="entry name" value="EAL"/>
    <property type="match status" value="1"/>
</dbReference>
<keyword evidence="1" id="KW-0472">Membrane</keyword>
<dbReference type="RefSeq" id="WP_127032747.1">
    <property type="nucleotide sequence ID" value="NZ_RZGR01000007.1"/>
</dbReference>
<dbReference type="Pfam" id="PF00563">
    <property type="entry name" value="EAL"/>
    <property type="match status" value="1"/>
</dbReference>
<dbReference type="PROSITE" id="PS50883">
    <property type="entry name" value="EAL"/>
    <property type="match status" value="1"/>
</dbReference>
<dbReference type="InterPro" id="IPR035919">
    <property type="entry name" value="EAL_sf"/>
</dbReference>
<feature type="transmembrane region" description="Helical" evidence="1">
    <location>
        <begin position="12"/>
        <end position="35"/>
    </location>
</feature>
<evidence type="ECO:0000313" key="4">
    <source>
        <dbReference type="Proteomes" id="UP000288012"/>
    </source>
</evidence>
<protein>
    <submittedName>
        <fullName evidence="3">EAL domain-containing protein</fullName>
    </submittedName>
</protein>
<dbReference type="Proteomes" id="UP000288012">
    <property type="component" value="Unassembled WGS sequence"/>
</dbReference>
<dbReference type="PANTHER" id="PTHR33121:SF79">
    <property type="entry name" value="CYCLIC DI-GMP PHOSPHODIESTERASE PDED-RELATED"/>
    <property type="match status" value="1"/>
</dbReference>
<comment type="caution">
    <text evidence="3">The sequence shown here is derived from an EMBL/GenBank/DDBJ whole genome shotgun (WGS) entry which is preliminary data.</text>
</comment>
<dbReference type="AlphaFoldDB" id="A0A433JKR9"/>
<feature type="domain" description="EAL" evidence="2">
    <location>
        <begin position="275"/>
        <end position="529"/>
    </location>
</feature>
<evidence type="ECO:0000256" key="1">
    <source>
        <dbReference type="SAM" id="Phobius"/>
    </source>
</evidence>
<keyword evidence="1" id="KW-0812">Transmembrane</keyword>
<dbReference type="EMBL" id="RZGR01000007">
    <property type="protein sequence ID" value="RUQ89504.1"/>
    <property type="molecule type" value="Genomic_DNA"/>
</dbReference>
<name>A0A433JKR9_9GAMM</name>
<sequence>MKIRNKKEIRTYLFLNLIWGSLTVLLLLFIFYFSWQKEQLQTQDILYRSADDVADQLDHFISEMVQIAVTLPPYPDASACPSGLLSQLQTIVAGNPRISGLIVENKKKRWACSTFKPPQALPMAKAQTSILSGPMSLPKKKKSFFILHQPLGDYLIHIYFPQDLIKNNLKISSPFVQEIALYDGIRHKIIFKLLQQNGNWEWSHTAEKEKETEFSLANYPIQIYLNNLEKYRILLTTNPGSVRHFTWHHEIILALLLLTLTALIWYSLYNLKQQRFSLHRALQNALKSNQFFPVYQPIFNNEFSICAGAEVLLRWSSTDSEIIMPDYFIEDAEQSGLIVPITLQLIEKAFQDCQIVLMGNPQFYLSFNVSAVHFRDKYFFASFLNLCEKYHVPSRQVMLEVTERSLLNRHDLALTRQMLDLRQRGFSLAVDDFGTGYASISYLRHLPFNYLKIDQLFVRAIGTGAITETLSQSILQMAKNLNLQIIAEGVESLTQFEFLKAQGVALMQGWYFAKAMSCEQFIAFIKGVRYA</sequence>
<proteinExistence type="predicted"/>
<dbReference type="InterPro" id="IPR050706">
    <property type="entry name" value="Cyclic-di-GMP_PDE-like"/>
</dbReference>